<evidence type="ECO:0000313" key="1">
    <source>
        <dbReference type="EMBL" id="MFC0385117.1"/>
    </source>
</evidence>
<dbReference type="EMBL" id="JBHLVZ010000002">
    <property type="protein sequence ID" value="MFC0385117.1"/>
    <property type="molecule type" value="Genomic_DNA"/>
</dbReference>
<gene>
    <name evidence="1" type="ORF">ACFFIC_06065</name>
</gene>
<protein>
    <recommendedName>
        <fullName evidence="3">Glycosyl transferase family 2</fullName>
    </recommendedName>
</protein>
<organism evidence="1 2">
    <name type="scientific">Muricoccus vinaceus</name>
    <dbReference type="NCBI Taxonomy" id="424704"/>
    <lineage>
        <taxon>Bacteria</taxon>
        <taxon>Pseudomonadati</taxon>
        <taxon>Pseudomonadota</taxon>
        <taxon>Alphaproteobacteria</taxon>
        <taxon>Acetobacterales</taxon>
        <taxon>Roseomonadaceae</taxon>
        <taxon>Muricoccus</taxon>
    </lineage>
</organism>
<comment type="caution">
    <text evidence="1">The sequence shown here is derived from an EMBL/GenBank/DDBJ whole genome shotgun (WGS) entry which is preliminary data.</text>
</comment>
<reference evidence="1 2" key="1">
    <citation type="submission" date="2024-09" db="EMBL/GenBank/DDBJ databases">
        <authorList>
            <person name="Sun Q."/>
            <person name="Mori K."/>
        </authorList>
    </citation>
    <scope>NUCLEOTIDE SEQUENCE [LARGE SCALE GENOMIC DNA]</scope>
    <source>
        <strain evidence="1 2">CCM 7468</strain>
    </source>
</reference>
<dbReference type="InterPro" id="IPR029044">
    <property type="entry name" value="Nucleotide-diphossugar_trans"/>
</dbReference>
<proteinExistence type="predicted"/>
<dbReference type="SUPFAM" id="SSF53448">
    <property type="entry name" value="Nucleotide-diphospho-sugar transferases"/>
    <property type="match status" value="1"/>
</dbReference>
<accession>A0ABV6IP38</accession>
<evidence type="ECO:0008006" key="3">
    <source>
        <dbReference type="Google" id="ProtNLM"/>
    </source>
</evidence>
<sequence length="371" mass="41853">MSDQPPLPPIVIFSFTREDYLRRLCASLRAQQGVRLEEGRVHLVQDGARSPRSGNVYGDPARIEASIAAFREAFPGGHVHASADNLGIAMNIQRGEALVFESLDAEVGYFFEDDLELGPWYLATLEAMRAQLGAHPEIGYFAAYGDHRRVSDPDAPKLVPLEHHWGFGLTRRCWRAMQPWLQPFLRTYGRVDYQMRPDLAIAELYLDKPVAHTASSQDVAKTMACADLGFARVNTDVCFARYIGERGESFSPAGFTRLGFPAMAYATERPRQAPAITPAAVEEIIRAKRASCTEFRQTAFPARLEELRGRILNPDRLVTREELDQLWRLLMDRAPDAADYYANTVGRRTVREVRTALLRSREARGKSFYMV</sequence>
<dbReference type="RefSeq" id="WP_377049237.1">
    <property type="nucleotide sequence ID" value="NZ_JBHLVZ010000002.1"/>
</dbReference>
<evidence type="ECO:0000313" key="2">
    <source>
        <dbReference type="Proteomes" id="UP001589789"/>
    </source>
</evidence>
<keyword evidence="2" id="KW-1185">Reference proteome</keyword>
<name>A0ABV6IP38_9PROT</name>
<dbReference type="Proteomes" id="UP001589789">
    <property type="component" value="Unassembled WGS sequence"/>
</dbReference>
<dbReference type="Gene3D" id="3.90.550.10">
    <property type="entry name" value="Spore Coat Polysaccharide Biosynthesis Protein SpsA, Chain A"/>
    <property type="match status" value="1"/>
</dbReference>